<reference evidence="1" key="1">
    <citation type="submission" date="2021-06" db="EMBL/GenBank/DDBJ databases">
        <title>Thalassococcus sp. CAU 1522 isolated from sea sand, Republic of Korea.</title>
        <authorList>
            <person name="Kim W."/>
        </authorList>
    </citation>
    <scope>NUCLEOTIDE SEQUENCE</scope>
    <source>
        <strain evidence="1">CAU 1522</strain>
    </source>
</reference>
<comment type="caution">
    <text evidence="1">The sequence shown here is derived from an EMBL/GenBank/DDBJ whole genome shotgun (WGS) entry which is preliminary data.</text>
</comment>
<keyword evidence="2" id="KW-1185">Reference proteome</keyword>
<evidence type="ECO:0000313" key="2">
    <source>
        <dbReference type="Proteomes" id="UP001166293"/>
    </source>
</evidence>
<accession>A0ABS6N955</accession>
<sequence>MPREVVIVTSVLALAAGALGLWLGLAHRPPDEGTVIEAVARAHVERHGGALSDCLARVGQGEVWLEVTCAGFVYRVDRQGRILAPQEPRT</sequence>
<proteinExistence type="predicted"/>
<evidence type="ECO:0000313" key="1">
    <source>
        <dbReference type="EMBL" id="MBV2360548.1"/>
    </source>
</evidence>
<gene>
    <name evidence="1" type="ORF">KUH32_12240</name>
</gene>
<name>A0ABS6N955_9RHOB</name>
<dbReference type="EMBL" id="JAHRWL010000002">
    <property type="protein sequence ID" value="MBV2360548.1"/>
    <property type="molecule type" value="Genomic_DNA"/>
</dbReference>
<dbReference type="Proteomes" id="UP001166293">
    <property type="component" value="Unassembled WGS sequence"/>
</dbReference>
<organism evidence="1 2">
    <name type="scientific">Thalassococcus arenae</name>
    <dbReference type="NCBI Taxonomy" id="2851652"/>
    <lineage>
        <taxon>Bacteria</taxon>
        <taxon>Pseudomonadati</taxon>
        <taxon>Pseudomonadota</taxon>
        <taxon>Alphaproteobacteria</taxon>
        <taxon>Rhodobacterales</taxon>
        <taxon>Roseobacteraceae</taxon>
        <taxon>Thalassococcus</taxon>
    </lineage>
</organism>
<dbReference type="RefSeq" id="WP_217778774.1">
    <property type="nucleotide sequence ID" value="NZ_JAHRWL010000002.1"/>
</dbReference>
<protein>
    <recommendedName>
        <fullName evidence="3">PepSY domain-containing protein</fullName>
    </recommendedName>
</protein>
<evidence type="ECO:0008006" key="3">
    <source>
        <dbReference type="Google" id="ProtNLM"/>
    </source>
</evidence>